<comment type="subunit">
    <text evidence="1">Homotrimer.</text>
</comment>
<dbReference type="NCBIfam" id="NF007946">
    <property type="entry name" value="PRK10665.1"/>
    <property type="match status" value="1"/>
</dbReference>
<dbReference type="PROSITE" id="PS00638">
    <property type="entry name" value="PII_GLNB_CTER"/>
    <property type="match status" value="1"/>
</dbReference>
<dbReference type="SUPFAM" id="SSF54913">
    <property type="entry name" value="GlnB-like"/>
    <property type="match status" value="1"/>
</dbReference>
<keyword evidence="3" id="KW-0547">Nucleotide-binding</keyword>
<evidence type="ECO:0000256" key="3">
    <source>
        <dbReference type="ARBA" id="ARBA00022741"/>
    </source>
</evidence>
<dbReference type="PROSITE" id="PS51343">
    <property type="entry name" value="PII_GLNB_DOM"/>
    <property type="match status" value="1"/>
</dbReference>
<dbReference type="InterPro" id="IPR002332">
    <property type="entry name" value="N-reg_PII_urydylation_site"/>
</dbReference>
<keyword evidence="2 7" id="KW-0597">Phosphoprotein</keyword>
<keyword evidence="5" id="KW-0804">Transcription</keyword>
<evidence type="ECO:0000256" key="8">
    <source>
        <dbReference type="RuleBase" id="RU003936"/>
    </source>
</evidence>
<dbReference type="GO" id="GO:0005829">
    <property type="term" value="C:cytosol"/>
    <property type="evidence" value="ECO:0007669"/>
    <property type="project" value="TreeGrafter"/>
</dbReference>
<evidence type="ECO:0000256" key="1">
    <source>
        <dbReference type="ARBA" id="ARBA00011233"/>
    </source>
</evidence>
<evidence type="ECO:0000313" key="10">
    <source>
        <dbReference type="Proteomes" id="UP000231501"/>
    </source>
</evidence>
<accession>A0A2G9C2Q8</accession>
<name>A0A2G9C2Q8_9BURK</name>
<evidence type="ECO:0000256" key="5">
    <source>
        <dbReference type="ARBA" id="ARBA00023163"/>
    </source>
</evidence>
<dbReference type="GO" id="GO:0030234">
    <property type="term" value="F:enzyme regulator activity"/>
    <property type="evidence" value="ECO:0007669"/>
    <property type="project" value="InterPro"/>
</dbReference>
<protein>
    <submittedName>
        <fullName evidence="9">Transcriptional regulator</fullName>
    </submittedName>
</protein>
<evidence type="ECO:0000256" key="4">
    <source>
        <dbReference type="ARBA" id="ARBA00023015"/>
    </source>
</evidence>
<sequence>MKLITAVIKPFKLDEVREALSAIGVQGLTVTEVKGFGRQKGHTELYRGAEYVVDFLPKVKIEAAVADGVVEQVIEAIENAARTGKIGDGKIFVSPLDQVIRIRTGETGQDAL</sequence>
<dbReference type="InterPro" id="IPR002187">
    <property type="entry name" value="N-reg_PII"/>
</dbReference>
<evidence type="ECO:0000256" key="2">
    <source>
        <dbReference type="ARBA" id="ARBA00022553"/>
    </source>
</evidence>
<dbReference type="EMBL" id="PEOG01000111">
    <property type="protein sequence ID" value="PIM50652.1"/>
    <property type="molecule type" value="Genomic_DNA"/>
</dbReference>
<organism evidence="9 10">
    <name type="scientific">Roseateles chitinivorans</name>
    <dbReference type="NCBI Taxonomy" id="2917965"/>
    <lineage>
        <taxon>Bacteria</taxon>
        <taxon>Pseudomonadati</taxon>
        <taxon>Pseudomonadota</taxon>
        <taxon>Betaproteobacteria</taxon>
        <taxon>Burkholderiales</taxon>
        <taxon>Sphaerotilaceae</taxon>
        <taxon>Roseateles</taxon>
    </lineage>
</organism>
<dbReference type="PRINTS" id="PR00340">
    <property type="entry name" value="PIIGLNB"/>
</dbReference>
<feature type="modified residue" description="O-UMP-tyrosine" evidence="6">
    <location>
        <position position="51"/>
    </location>
</feature>
<dbReference type="GO" id="GO:0006808">
    <property type="term" value="P:regulation of nitrogen utilization"/>
    <property type="evidence" value="ECO:0007669"/>
    <property type="project" value="InterPro"/>
</dbReference>
<dbReference type="Proteomes" id="UP000231501">
    <property type="component" value="Unassembled WGS sequence"/>
</dbReference>
<dbReference type="PANTHER" id="PTHR30115">
    <property type="entry name" value="NITROGEN REGULATORY PROTEIN P-II"/>
    <property type="match status" value="1"/>
</dbReference>
<dbReference type="Gene3D" id="3.30.70.120">
    <property type="match status" value="1"/>
</dbReference>
<dbReference type="PIRSF" id="PIRSF039144">
    <property type="entry name" value="GlnB"/>
    <property type="match status" value="1"/>
</dbReference>
<dbReference type="PROSITE" id="PS00496">
    <property type="entry name" value="PII_GLNB_UMP"/>
    <property type="match status" value="1"/>
</dbReference>
<dbReference type="PANTHER" id="PTHR30115:SF11">
    <property type="entry name" value="NITROGEN REGULATORY PROTEIN P-II HOMOLOG"/>
    <property type="match status" value="1"/>
</dbReference>
<dbReference type="InterPro" id="IPR015867">
    <property type="entry name" value="N-reg_PII/ATP_PRibTrfase_C"/>
</dbReference>
<evidence type="ECO:0000256" key="6">
    <source>
        <dbReference type="PIRSR" id="PIRSR039144-50"/>
    </source>
</evidence>
<keyword evidence="4" id="KW-0805">Transcription regulation</keyword>
<comment type="similarity">
    <text evidence="8">Belongs to the P(II) protein family.</text>
</comment>
<comment type="caution">
    <text evidence="9">The sequence shown here is derived from an EMBL/GenBank/DDBJ whole genome shotgun (WGS) entry which is preliminary data.</text>
</comment>
<evidence type="ECO:0000256" key="7">
    <source>
        <dbReference type="PIRSR" id="PIRSR602187-50"/>
    </source>
</evidence>
<dbReference type="Pfam" id="PF00543">
    <property type="entry name" value="P-II"/>
    <property type="match status" value="1"/>
</dbReference>
<reference evidence="9 10" key="1">
    <citation type="submission" date="2017-11" db="EMBL/GenBank/DDBJ databases">
        <title>Draft genome sequence of Mitsuaria sp. HWN-4.</title>
        <authorList>
            <person name="Gundlapally S.R."/>
        </authorList>
    </citation>
    <scope>NUCLEOTIDE SEQUENCE [LARGE SCALE GENOMIC DNA]</scope>
    <source>
        <strain evidence="9 10">HWN-4</strain>
    </source>
</reference>
<dbReference type="SMART" id="SM00938">
    <property type="entry name" value="P-II"/>
    <property type="match status" value="1"/>
</dbReference>
<dbReference type="RefSeq" id="WP_067066343.1">
    <property type="nucleotide sequence ID" value="NZ_PEOG01000111.1"/>
</dbReference>
<dbReference type="FunFam" id="3.30.70.120:FF:000001">
    <property type="entry name" value="Nitrogen regulatory protein P-II"/>
    <property type="match status" value="1"/>
</dbReference>
<proteinExistence type="inferred from homology"/>
<evidence type="ECO:0000313" key="9">
    <source>
        <dbReference type="EMBL" id="PIM50652.1"/>
    </source>
</evidence>
<keyword evidence="10" id="KW-1185">Reference proteome</keyword>
<dbReference type="InterPro" id="IPR011322">
    <property type="entry name" value="N-reg_PII-like_a/b"/>
</dbReference>
<dbReference type="OrthoDB" id="9802729at2"/>
<gene>
    <name evidence="9" type="ORF">CS062_23850</name>
</gene>
<dbReference type="InterPro" id="IPR017918">
    <property type="entry name" value="N-reg_PII_CS"/>
</dbReference>
<dbReference type="GO" id="GO:0005524">
    <property type="term" value="F:ATP binding"/>
    <property type="evidence" value="ECO:0007669"/>
    <property type="project" value="TreeGrafter"/>
</dbReference>
<dbReference type="AlphaFoldDB" id="A0A2G9C2Q8"/>